<dbReference type="EMBL" id="CP021109">
    <property type="protein sequence ID" value="ARP85949.1"/>
    <property type="molecule type" value="Genomic_DNA"/>
</dbReference>
<feature type="transmembrane region" description="Helical" evidence="4">
    <location>
        <begin position="353"/>
        <end position="373"/>
    </location>
</feature>
<protein>
    <submittedName>
        <fullName evidence="6">MFS transporter</fullName>
    </submittedName>
</protein>
<organism evidence="6 7">
    <name type="scientific">Bordetella genomosp. 9</name>
    <dbReference type="NCBI Taxonomy" id="1416803"/>
    <lineage>
        <taxon>Bacteria</taxon>
        <taxon>Pseudomonadati</taxon>
        <taxon>Pseudomonadota</taxon>
        <taxon>Betaproteobacteria</taxon>
        <taxon>Burkholderiales</taxon>
        <taxon>Alcaligenaceae</taxon>
        <taxon>Bordetella</taxon>
    </lineage>
</organism>
<dbReference type="GO" id="GO:0022857">
    <property type="term" value="F:transmembrane transporter activity"/>
    <property type="evidence" value="ECO:0007669"/>
    <property type="project" value="InterPro"/>
</dbReference>
<keyword evidence="3 4" id="KW-0472">Membrane</keyword>
<evidence type="ECO:0000313" key="7">
    <source>
        <dbReference type="Proteomes" id="UP000194139"/>
    </source>
</evidence>
<proteinExistence type="predicted"/>
<sequence>MATIRPTHEGQTAYRPLSPLLLLLLAISAGIGVASLYYIQPMLGVLGPDIGASGRTVGWLPTLTQLGYAAGILFLAPLGDRYDRKRIILIKAVLLSVALLSSGMAPSSGALLAASFAIALSATLAQDIVPAAAVLSQPHQRGKTVGTVMTGLLLGILLSRVISGFVADHFGWRTMFHAAAFAVLVLAVILWRGLPSFAPTTRLPYAALLASIGQLWRKHPALRLAAWSQGMLSLAFSAFWSTLAIMLHGQPFNLGPSAAGAFGIAGAVGALAAPVAGRMADRHGPGVVSKAGAGLTALSFAAMVLMPSLPATGALWLLGLSTVGFDLGIQVALISHQTIVYGLDPAARSRLNAVLMVGVFVGMAIGGVLGSLALANFGWLGVTAVGTCAALLALALRWRATGAAAHALSDHVDDAGRSGLSAG</sequence>
<feature type="transmembrane region" description="Helical" evidence="4">
    <location>
        <begin position="175"/>
        <end position="194"/>
    </location>
</feature>
<dbReference type="Pfam" id="PF07690">
    <property type="entry name" value="MFS_1"/>
    <property type="match status" value="1"/>
</dbReference>
<feature type="transmembrane region" description="Helical" evidence="4">
    <location>
        <begin position="224"/>
        <end position="248"/>
    </location>
</feature>
<accession>A0A1W6YYJ2</accession>
<feature type="domain" description="Major facilitator superfamily (MFS) profile" evidence="5">
    <location>
        <begin position="21"/>
        <end position="402"/>
    </location>
</feature>
<evidence type="ECO:0000256" key="3">
    <source>
        <dbReference type="ARBA" id="ARBA00023136"/>
    </source>
</evidence>
<feature type="transmembrane region" description="Helical" evidence="4">
    <location>
        <begin position="20"/>
        <end position="39"/>
    </location>
</feature>
<feature type="transmembrane region" description="Helical" evidence="4">
    <location>
        <begin position="379"/>
        <end position="396"/>
    </location>
</feature>
<evidence type="ECO:0000313" key="6">
    <source>
        <dbReference type="EMBL" id="ARP85949.1"/>
    </source>
</evidence>
<dbReference type="InterPro" id="IPR020846">
    <property type="entry name" value="MFS_dom"/>
</dbReference>
<feature type="transmembrane region" description="Helical" evidence="4">
    <location>
        <begin position="145"/>
        <end position="163"/>
    </location>
</feature>
<dbReference type="PANTHER" id="PTHR42910:SF1">
    <property type="entry name" value="MAJOR FACILITATOR SUPERFAMILY (MFS) PROFILE DOMAIN-CONTAINING PROTEIN"/>
    <property type="match status" value="1"/>
</dbReference>
<dbReference type="Proteomes" id="UP000194139">
    <property type="component" value="Chromosome"/>
</dbReference>
<feature type="transmembrane region" description="Helical" evidence="4">
    <location>
        <begin position="287"/>
        <end position="307"/>
    </location>
</feature>
<feature type="transmembrane region" description="Helical" evidence="4">
    <location>
        <begin position="88"/>
        <end position="105"/>
    </location>
</feature>
<dbReference type="PANTHER" id="PTHR42910">
    <property type="entry name" value="TRANSPORTER SCO4007-RELATED"/>
    <property type="match status" value="1"/>
</dbReference>
<evidence type="ECO:0000259" key="5">
    <source>
        <dbReference type="PROSITE" id="PS50850"/>
    </source>
</evidence>
<feature type="transmembrane region" description="Helical" evidence="4">
    <location>
        <begin position="59"/>
        <end position="76"/>
    </location>
</feature>
<evidence type="ECO:0000256" key="1">
    <source>
        <dbReference type="ARBA" id="ARBA00022692"/>
    </source>
</evidence>
<evidence type="ECO:0000256" key="2">
    <source>
        <dbReference type="ARBA" id="ARBA00022989"/>
    </source>
</evidence>
<name>A0A1W6YYJ2_9BORD</name>
<gene>
    <name evidence="6" type="ORF">CAL13_06840</name>
</gene>
<dbReference type="PROSITE" id="PS50850">
    <property type="entry name" value="MFS"/>
    <property type="match status" value="1"/>
</dbReference>
<evidence type="ECO:0000256" key="4">
    <source>
        <dbReference type="SAM" id="Phobius"/>
    </source>
</evidence>
<dbReference type="Gene3D" id="1.20.1250.20">
    <property type="entry name" value="MFS general substrate transporter like domains"/>
    <property type="match status" value="1"/>
</dbReference>
<dbReference type="AlphaFoldDB" id="A0A1W6YYJ2"/>
<reference evidence="6 7" key="1">
    <citation type="submission" date="2017-05" db="EMBL/GenBank/DDBJ databases">
        <title>Complete and WGS of Bordetella genogroups.</title>
        <authorList>
            <person name="Spilker T."/>
            <person name="LiPuma J."/>
        </authorList>
    </citation>
    <scope>NUCLEOTIDE SEQUENCE [LARGE SCALE GENOMIC DNA]</scope>
    <source>
        <strain evidence="6 7">AU17164</strain>
    </source>
</reference>
<keyword evidence="2 4" id="KW-1133">Transmembrane helix</keyword>
<dbReference type="CDD" id="cd17324">
    <property type="entry name" value="MFS_NepI_like"/>
    <property type="match status" value="1"/>
</dbReference>
<dbReference type="InterPro" id="IPR036259">
    <property type="entry name" value="MFS_trans_sf"/>
</dbReference>
<feature type="transmembrane region" description="Helical" evidence="4">
    <location>
        <begin position="254"/>
        <end position="275"/>
    </location>
</feature>
<dbReference type="InterPro" id="IPR011701">
    <property type="entry name" value="MFS"/>
</dbReference>
<keyword evidence="1 4" id="KW-0812">Transmembrane</keyword>
<dbReference type="SUPFAM" id="SSF103473">
    <property type="entry name" value="MFS general substrate transporter"/>
    <property type="match status" value="1"/>
</dbReference>
<keyword evidence="7" id="KW-1185">Reference proteome</keyword>
<dbReference type="RefSeq" id="WP_086071902.1">
    <property type="nucleotide sequence ID" value="NZ_CP021109.1"/>
</dbReference>